<sequence>MPFILFVGLSKHGFGCFALQPVPAGTKIATGEDENKVKSELEELVSSGWQLDKNEVQVAKTYHLASYRNVKFLSLEIMSRSQVRNHHPVLTTTVHWTTHNPPGLTEKDTYMAKYCDDAAETIGTVDPEESKKCGSTKSQI</sequence>
<dbReference type="RefSeq" id="XP_033594934.1">
    <property type="nucleotide sequence ID" value="XM_033748617.1"/>
</dbReference>
<keyword evidence="4" id="KW-0456">Lyase</keyword>
<reference evidence="5" key="1">
    <citation type="journal article" date="2020" name="Stud. Mycol.">
        <title>101 Dothideomycetes genomes: a test case for predicting lifestyles and emergence of pathogens.</title>
        <authorList>
            <person name="Haridas S."/>
            <person name="Albert R."/>
            <person name="Binder M."/>
            <person name="Bloem J."/>
            <person name="Labutti K."/>
            <person name="Salamov A."/>
            <person name="Andreopoulos B."/>
            <person name="Baker S."/>
            <person name="Barry K."/>
            <person name="Bills G."/>
            <person name="Bluhm B."/>
            <person name="Cannon C."/>
            <person name="Castanera R."/>
            <person name="Culley D."/>
            <person name="Daum C."/>
            <person name="Ezra D."/>
            <person name="Gonzalez J."/>
            <person name="Henrissat B."/>
            <person name="Kuo A."/>
            <person name="Liang C."/>
            <person name="Lipzen A."/>
            <person name="Lutzoni F."/>
            <person name="Magnuson J."/>
            <person name="Mondo S."/>
            <person name="Nolan M."/>
            <person name="Ohm R."/>
            <person name="Pangilinan J."/>
            <person name="Park H.-J."/>
            <person name="Ramirez L."/>
            <person name="Alfaro M."/>
            <person name="Sun H."/>
            <person name="Tritt A."/>
            <person name="Yoshinaga Y."/>
            <person name="Zwiers L.-H."/>
            <person name="Turgeon B."/>
            <person name="Goodwin S."/>
            <person name="Spatafora J."/>
            <person name="Crous P."/>
            <person name="Grigoriev I."/>
        </authorList>
    </citation>
    <scope>NUCLEOTIDE SEQUENCE</scope>
    <source>
        <strain evidence="5">CBS 121739</strain>
    </source>
</reference>
<evidence type="ECO:0000256" key="3">
    <source>
        <dbReference type="ARBA" id="ARBA00013252"/>
    </source>
</evidence>
<comment type="similarity">
    <text evidence="2">Belongs to the pterin-4-alpha-carbinolamine dehydratase family.</text>
</comment>
<organism evidence="5 6">
    <name type="scientific">Pseudovirgaria hyperparasitica</name>
    <dbReference type="NCBI Taxonomy" id="470096"/>
    <lineage>
        <taxon>Eukaryota</taxon>
        <taxon>Fungi</taxon>
        <taxon>Dikarya</taxon>
        <taxon>Ascomycota</taxon>
        <taxon>Pezizomycotina</taxon>
        <taxon>Dothideomycetes</taxon>
        <taxon>Dothideomycetes incertae sedis</taxon>
        <taxon>Acrospermales</taxon>
        <taxon>Acrospermaceae</taxon>
        <taxon>Pseudovirgaria</taxon>
    </lineage>
</organism>
<dbReference type="OrthoDB" id="277398at2759"/>
<accession>A0A6A6VRR4</accession>
<dbReference type="InterPro" id="IPR001533">
    <property type="entry name" value="Pterin_deHydtase"/>
</dbReference>
<protein>
    <recommendedName>
        <fullName evidence="3">4a-hydroxytetrahydrobiopterin dehydratase</fullName>
        <ecNumber evidence="3">4.2.1.96</ecNumber>
    </recommendedName>
</protein>
<dbReference type="GO" id="GO:0008124">
    <property type="term" value="F:4-alpha-hydroxytetrahydrobiopterin dehydratase activity"/>
    <property type="evidence" value="ECO:0007669"/>
    <property type="project" value="UniProtKB-EC"/>
</dbReference>
<evidence type="ECO:0000256" key="2">
    <source>
        <dbReference type="ARBA" id="ARBA00006472"/>
    </source>
</evidence>
<dbReference type="Proteomes" id="UP000799437">
    <property type="component" value="Unassembled WGS sequence"/>
</dbReference>
<evidence type="ECO:0000313" key="5">
    <source>
        <dbReference type="EMBL" id="KAF2752476.1"/>
    </source>
</evidence>
<dbReference type="Gene3D" id="3.30.1360.20">
    <property type="entry name" value="Transcriptional coactivator/pterin dehydratase"/>
    <property type="match status" value="1"/>
</dbReference>
<name>A0A6A6VRR4_9PEZI</name>
<keyword evidence="6" id="KW-1185">Reference proteome</keyword>
<dbReference type="InterPro" id="IPR036428">
    <property type="entry name" value="PCD_sf"/>
</dbReference>
<dbReference type="SUPFAM" id="SSF55248">
    <property type="entry name" value="PCD-like"/>
    <property type="match status" value="1"/>
</dbReference>
<dbReference type="Pfam" id="PF01329">
    <property type="entry name" value="Pterin_4a"/>
    <property type="match status" value="1"/>
</dbReference>
<evidence type="ECO:0000313" key="6">
    <source>
        <dbReference type="Proteomes" id="UP000799437"/>
    </source>
</evidence>
<evidence type="ECO:0000256" key="1">
    <source>
        <dbReference type="ARBA" id="ARBA00001554"/>
    </source>
</evidence>
<dbReference type="GeneID" id="54489671"/>
<dbReference type="GO" id="GO:0006729">
    <property type="term" value="P:tetrahydrobiopterin biosynthetic process"/>
    <property type="evidence" value="ECO:0007669"/>
    <property type="project" value="InterPro"/>
</dbReference>
<proteinExistence type="inferred from homology"/>
<dbReference type="EMBL" id="ML996616">
    <property type="protein sequence ID" value="KAF2752476.1"/>
    <property type="molecule type" value="Genomic_DNA"/>
</dbReference>
<dbReference type="AlphaFoldDB" id="A0A6A6VRR4"/>
<evidence type="ECO:0000256" key="4">
    <source>
        <dbReference type="ARBA" id="ARBA00023239"/>
    </source>
</evidence>
<comment type="catalytic activity">
    <reaction evidence="1">
        <text>(4aS,6R)-4a-hydroxy-L-erythro-5,6,7,8-tetrahydrobiopterin = (6R)-L-erythro-6,7-dihydrobiopterin + H2O</text>
        <dbReference type="Rhea" id="RHEA:11920"/>
        <dbReference type="ChEBI" id="CHEBI:15377"/>
        <dbReference type="ChEBI" id="CHEBI:15642"/>
        <dbReference type="ChEBI" id="CHEBI:43120"/>
        <dbReference type="EC" id="4.2.1.96"/>
    </reaction>
</comment>
<dbReference type="EC" id="4.2.1.96" evidence="3"/>
<gene>
    <name evidence="5" type="ORF">EJ05DRAFT_515614</name>
</gene>